<keyword evidence="1" id="KW-0472">Membrane</keyword>
<dbReference type="Proteomes" id="UP000018747">
    <property type="component" value="Unassembled WGS sequence"/>
</dbReference>
<feature type="transmembrane region" description="Helical" evidence="1">
    <location>
        <begin position="24"/>
        <end position="49"/>
    </location>
</feature>
<accession>V6I3Q2</accession>
<comment type="caution">
    <text evidence="2">The sequence shown here is derived from an EMBL/GenBank/DDBJ whole genome shotgun (WGS) entry which is preliminary data.</text>
</comment>
<evidence type="ECO:0000256" key="1">
    <source>
        <dbReference type="SAM" id="Phobius"/>
    </source>
</evidence>
<evidence type="ECO:0000313" key="2">
    <source>
        <dbReference type="EMBL" id="EQA64252.1"/>
    </source>
</evidence>
<reference evidence="2" key="1">
    <citation type="submission" date="2013-05" db="EMBL/GenBank/DDBJ databases">
        <authorList>
            <person name="Harkins D.M."/>
            <person name="Durkin A.S."/>
            <person name="Brinkac L.M."/>
            <person name="Haft D.H."/>
            <person name="Selengut J.D."/>
            <person name="Sanka R."/>
            <person name="DePew J."/>
            <person name="Purushe J."/>
            <person name="Hartskeerl R.A."/>
            <person name="Ahmed A."/>
            <person name="van der Linden H."/>
            <person name="Goris M.G.A."/>
            <person name="Vinetz J.M."/>
            <person name="Sutton G.G."/>
            <person name="Nierman W.C."/>
            <person name="Fouts D.E."/>
        </authorList>
    </citation>
    <scope>NUCLEOTIDE SEQUENCE [LARGE SCALE GENOMIC DNA]</scope>
    <source>
        <strain evidence="2">L 60</strain>
    </source>
</reference>
<keyword evidence="3" id="KW-1185">Reference proteome</keyword>
<dbReference type="EMBL" id="AHMT02000009">
    <property type="protein sequence ID" value="EQA64252.1"/>
    <property type="molecule type" value="Genomic_DNA"/>
</dbReference>
<gene>
    <name evidence="2" type="ORF">LEP1GSC062_2768</name>
</gene>
<organism evidence="2 3">
    <name type="scientific">Leptospira alexanderi serovar Manhao 3 str. L 60</name>
    <dbReference type="NCBI Taxonomy" id="1049759"/>
    <lineage>
        <taxon>Bacteria</taxon>
        <taxon>Pseudomonadati</taxon>
        <taxon>Spirochaetota</taxon>
        <taxon>Spirochaetia</taxon>
        <taxon>Leptospirales</taxon>
        <taxon>Leptospiraceae</taxon>
        <taxon>Leptospira</taxon>
    </lineage>
</organism>
<protein>
    <submittedName>
        <fullName evidence="2">Uncharacterized protein</fullName>
    </submittedName>
</protein>
<evidence type="ECO:0000313" key="3">
    <source>
        <dbReference type="Proteomes" id="UP000018747"/>
    </source>
</evidence>
<sequence>MRRVALELNIFPYGSKYSVSVKKLYITFIIFFFSNFNFLTPHSIAHAVLERTLSKGYIRGFSELVTFPWFFQRKTFPAVL</sequence>
<keyword evidence="1" id="KW-1133">Transmembrane helix</keyword>
<dbReference type="AlphaFoldDB" id="V6I3Q2"/>
<proteinExistence type="predicted"/>
<name>V6I3Q2_9LEPT</name>
<keyword evidence="1" id="KW-0812">Transmembrane</keyword>